<dbReference type="STRING" id="889378.Spiaf_1452"/>
<dbReference type="CDD" id="cd16926">
    <property type="entry name" value="HATPase_MutL-MLH-PMS-like"/>
    <property type="match status" value="1"/>
</dbReference>
<reference evidence="10" key="1">
    <citation type="journal article" date="2013" name="Stand. Genomic Sci.">
        <title>Complete genome sequence of the halophilic bacterium Spirochaeta africana type strain (Z-7692(T)) from the alkaline Lake Magadi in the East African Rift.</title>
        <authorList>
            <person name="Liolos K."/>
            <person name="Abt B."/>
            <person name="Scheuner C."/>
            <person name="Teshima H."/>
            <person name="Held B."/>
            <person name="Lapidus A."/>
            <person name="Nolan M."/>
            <person name="Lucas S."/>
            <person name="Deshpande S."/>
            <person name="Cheng J.F."/>
            <person name="Tapia R."/>
            <person name="Goodwin L.A."/>
            <person name="Pitluck S."/>
            <person name="Pagani I."/>
            <person name="Ivanova N."/>
            <person name="Mavromatis K."/>
            <person name="Mikhailova N."/>
            <person name="Huntemann M."/>
            <person name="Pati A."/>
            <person name="Chen A."/>
            <person name="Palaniappan K."/>
            <person name="Land M."/>
            <person name="Rohde M."/>
            <person name="Tindall B.J."/>
            <person name="Detter J.C."/>
            <person name="Goker M."/>
            <person name="Bristow J."/>
            <person name="Eisen J.A."/>
            <person name="Markowitz V."/>
            <person name="Hugenholtz P."/>
            <person name="Woyke T."/>
            <person name="Klenk H.P."/>
            <person name="Kyrpides N.C."/>
        </authorList>
    </citation>
    <scope>NUCLEOTIDE SEQUENCE</scope>
    <source>
        <strain evidence="10">ATCC 700263 / DSM 8902 / Z-7692</strain>
    </source>
</reference>
<dbReference type="GO" id="GO:0030983">
    <property type="term" value="F:mismatched DNA binding"/>
    <property type="evidence" value="ECO:0007669"/>
    <property type="project" value="InterPro"/>
</dbReference>
<dbReference type="Gene3D" id="3.30.565.10">
    <property type="entry name" value="Histidine kinase-like ATPase, C-terminal domain"/>
    <property type="match status" value="1"/>
</dbReference>
<evidence type="ECO:0000256" key="1">
    <source>
        <dbReference type="ARBA" id="ARBA00006082"/>
    </source>
</evidence>
<keyword evidence="3 5" id="KW-0227">DNA damage</keyword>
<accession>H9UJ22</accession>
<comment type="function">
    <text evidence="5">This protein is involved in the repair of mismatches in DNA. It is required for dam-dependent methyl-directed DNA mismatch repair. May act as a 'molecular matchmaker', a protein that promotes the formation of a stable complex between two or more DNA-binding proteins in an ATP-dependent manner without itself being part of a final effector complex.</text>
</comment>
<dbReference type="Proteomes" id="UP000007383">
    <property type="component" value="Chromosome"/>
</dbReference>
<evidence type="ECO:0000313" key="10">
    <source>
        <dbReference type="Proteomes" id="UP000007383"/>
    </source>
</evidence>
<comment type="similarity">
    <text evidence="1 5">Belongs to the DNA mismatch repair MutL/HexB family.</text>
</comment>
<dbReference type="InterPro" id="IPR014790">
    <property type="entry name" value="MutL_C"/>
</dbReference>
<dbReference type="eggNOG" id="COG0323">
    <property type="taxonomic scope" value="Bacteria"/>
</dbReference>
<dbReference type="SUPFAM" id="SSF55874">
    <property type="entry name" value="ATPase domain of HSP90 chaperone/DNA topoisomerase II/histidine kinase"/>
    <property type="match status" value="1"/>
</dbReference>
<keyword evidence="10" id="KW-1185">Reference proteome</keyword>
<evidence type="ECO:0000256" key="5">
    <source>
        <dbReference type="HAMAP-Rule" id="MF_00149"/>
    </source>
</evidence>
<dbReference type="InterPro" id="IPR042120">
    <property type="entry name" value="MutL_C_dimsub"/>
</dbReference>
<name>H9UJ22_SPIAZ</name>
<evidence type="ECO:0000313" key="9">
    <source>
        <dbReference type="EMBL" id="AFG37515.1"/>
    </source>
</evidence>
<dbReference type="GO" id="GO:0016887">
    <property type="term" value="F:ATP hydrolysis activity"/>
    <property type="evidence" value="ECO:0007669"/>
    <property type="project" value="InterPro"/>
</dbReference>
<dbReference type="Pfam" id="PF13589">
    <property type="entry name" value="HATPase_c_3"/>
    <property type="match status" value="1"/>
</dbReference>
<dbReference type="GO" id="GO:0005524">
    <property type="term" value="F:ATP binding"/>
    <property type="evidence" value="ECO:0007669"/>
    <property type="project" value="InterPro"/>
</dbReference>
<dbReference type="KEGG" id="sfc:Spiaf_1452"/>
<dbReference type="InterPro" id="IPR002099">
    <property type="entry name" value="MutL/Mlh/PMS"/>
</dbReference>
<dbReference type="InterPro" id="IPR036890">
    <property type="entry name" value="HATPase_C_sf"/>
</dbReference>
<gene>
    <name evidence="5" type="primary">mutL</name>
    <name evidence="9" type="ordered locus">Spiaf_1452</name>
</gene>
<dbReference type="GO" id="GO:0032300">
    <property type="term" value="C:mismatch repair complex"/>
    <property type="evidence" value="ECO:0007669"/>
    <property type="project" value="InterPro"/>
</dbReference>
<dbReference type="SUPFAM" id="SSF54211">
    <property type="entry name" value="Ribosomal protein S5 domain 2-like"/>
    <property type="match status" value="1"/>
</dbReference>
<dbReference type="PATRIC" id="fig|889378.3.peg.1445"/>
<dbReference type="PANTHER" id="PTHR10073:SF12">
    <property type="entry name" value="DNA MISMATCH REPAIR PROTEIN MLH1"/>
    <property type="match status" value="1"/>
</dbReference>
<dbReference type="SMART" id="SM00853">
    <property type="entry name" value="MutL_C"/>
    <property type="match status" value="1"/>
</dbReference>
<evidence type="ECO:0000259" key="7">
    <source>
        <dbReference type="SMART" id="SM00853"/>
    </source>
</evidence>
<organism evidence="9 10">
    <name type="scientific">Spirochaeta africana (strain ATCC 700263 / DSM 8902 / Z-7692)</name>
    <dbReference type="NCBI Taxonomy" id="889378"/>
    <lineage>
        <taxon>Bacteria</taxon>
        <taxon>Pseudomonadati</taxon>
        <taxon>Spirochaetota</taxon>
        <taxon>Spirochaetia</taxon>
        <taxon>Spirochaetales</taxon>
        <taxon>Spirochaetaceae</taxon>
        <taxon>Spirochaeta</taxon>
    </lineage>
</organism>
<dbReference type="HOGENOM" id="CLU_004131_4_1_12"/>
<dbReference type="Pfam" id="PF01119">
    <property type="entry name" value="DNA_mis_repair"/>
    <property type="match status" value="1"/>
</dbReference>
<dbReference type="GO" id="GO:0006298">
    <property type="term" value="P:mismatch repair"/>
    <property type="evidence" value="ECO:0007669"/>
    <property type="project" value="UniProtKB-UniRule"/>
</dbReference>
<dbReference type="FunFam" id="3.30.565.10:FF:000003">
    <property type="entry name" value="DNA mismatch repair endonuclease MutL"/>
    <property type="match status" value="1"/>
</dbReference>
<feature type="region of interest" description="Disordered" evidence="6">
    <location>
        <begin position="347"/>
        <end position="371"/>
    </location>
</feature>
<dbReference type="NCBIfam" id="TIGR00585">
    <property type="entry name" value="mutl"/>
    <property type="match status" value="1"/>
</dbReference>
<dbReference type="InterPro" id="IPR020667">
    <property type="entry name" value="DNA_mismatch_repair_MutL"/>
</dbReference>
<dbReference type="PANTHER" id="PTHR10073">
    <property type="entry name" value="DNA MISMATCH REPAIR PROTEIN MLH, PMS, MUTL"/>
    <property type="match status" value="1"/>
</dbReference>
<dbReference type="Gene3D" id="3.30.1370.100">
    <property type="entry name" value="MutL, C-terminal domain, regulatory subdomain"/>
    <property type="match status" value="1"/>
</dbReference>
<dbReference type="AlphaFoldDB" id="H9UJ22"/>
<protein>
    <recommendedName>
        <fullName evidence="2 5">DNA mismatch repair protein MutL</fullName>
    </recommendedName>
</protein>
<proteinExistence type="inferred from homology"/>
<dbReference type="EMBL" id="CP003282">
    <property type="protein sequence ID" value="AFG37515.1"/>
    <property type="molecule type" value="Genomic_DNA"/>
</dbReference>
<feature type="domain" description="MutL C-terminal dimerisation" evidence="7">
    <location>
        <begin position="438"/>
        <end position="569"/>
    </location>
</feature>
<evidence type="ECO:0000259" key="8">
    <source>
        <dbReference type="SMART" id="SM01340"/>
    </source>
</evidence>
<keyword evidence="4 5" id="KW-0234">DNA repair</keyword>
<dbReference type="CDD" id="cd00782">
    <property type="entry name" value="MutL_Trans"/>
    <property type="match status" value="1"/>
</dbReference>
<dbReference type="InterPro" id="IPR037198">
    <property type="entry name" value="MutL_C_sf"/>
</dbReference>
<evidence type="ECO:0000256" key="3">
    <source>
        <dbReference type="ARBA" id="ARBA00022763"/>
    </source>
</evidence>
<dbReference type="PROSITE" id="PS00058">
    <property type="entry name" value="DNA_MISMATCH_REPAIR_1"/>
    <property type="match status" value="1"/>
</dbReference>
<dbReference type="Gene3D" id="3.30.1540.20">
    <property type="entry name" value="MutL, C-terminal domain, dimerisation subdomain"/>
    <property type="match status" value="1"/>
</dbReference>
<dbReference type="SUPFAM" id="SSF118116">
    <property type="entry name" value="DNA mismatch repair protein MutL"/>
    <property type="match status" value="1"/>
</dbReference>
<dbReference type="InterPro" id="IPR014721">
    <property type="entry name" value="Ribsml_uS5_D2-typ_fold_subgr"/>
</dbReference>
<dbReference type="Gene3D" id="3.30.230.10">
    <property type="match status" value="1"/>
</dbReference>
<evidence type="ECO:0000256" key="6">
    <source>
        <dbReference type="SAM" id="MobiDB-lite"/>
    </source>
</evidence>
<dbReference type="Pfam" id="PF08676">
    <property type="entry name" value="MutL_C"/>
    <property type="match status" value="1"/>
</dbReference>
<dbReference type="InterPro" id="IPR038973">
    <property type="entry name" value="MutL/Mlh/Pms-like"/>
</dbReference>
<feature type="domain" description="DNA mismatch repair protein S5" evidence="8">
    <location>
        <begin position="207"/>
        <end position="326"/>
    </location>
</feature>
<evidence type="ECO:0000256" key="4">
    <source>
        <dbReference type="ARBA" id="ARBA00023204"/>
    </source>
</evidence>
<dbReference type="InterPro" id="IPR014762">
    <property type="entry name" value="DNA_mismatch_repair_CS"/>
</dbReference>
<dbReference type="InterPro" id="IPR020568">
    <property type="entry name" value="Ribosomal_Su5_D2-typ_SF"/>
</dbReference>
<dbReference type="HAMAP" id="MF_00149">
    <property type="entry name" value="DNA_mis_repair"/>
    <property type="match status" value="1"/>
</dbReference>
<dbReference type="OrthoDB" id="9763467at2"/>
<dbReference type="GO" id="GO:0140664">
    <property type="term" value="F:ATP-dependent DNA damage sensor activity"/>
    <property type="evidence" value="ECO:0007669"/>
    <property type="project" value="InterPro"/>
</dbReference>
<dbReference type="InterPro" id="IPR042121">
    <property type="entry name" value="MutL_C_regsub"/>
</dbReference>
<dbReference type="InterPro" id="IPR013507">
    <property type="entry name" value="DNA_mismatch_S5_2-like"/>
</dbReference>
<dbReference type="RefSeq" id="WP_014455499.1">
    <property type="nucleotide sequence ID" value="NC_017098.1"/>
</dbReference>
<sequence>MSIRILTDAVARKIAAGEVIDRPFSVVRELIDNSIDAGADRLDLYISDGGRASIRLVDNGSGMDKQDLELCTHSHATSKISHEDDLLKVRSLGFRGEALSSIAAVSRLEIQSRSADSDNGYMLRCTLGEAPQVSARACRFGTTIEVRDLFYNLPARRHFIKSASAETRLIKQVVQDKAAAYPAIEFHMHTDQRSMLQLLPQEPLSRLQQLYSSLAPSNLWFSAAGSDSGFSVQFYGVAPDITRRDRRYVQAFVNSRRVNEFALQQAVEYAYSEYIPGGNYPIGFVFVQIDPELVDFNIHPAKKEVRFRDRNTLHHRIVEVIRSSLRSYALTARAAQSPQRISYDLDFPAQPGRSGIPGEHPGDTGDTGHPAPTRHAVHPIAGTGHHLAAPAAPRPFEAPSGVRYDLQRRFTPVTPSSLTTNPPNDQAVGESAGLSYRYLGQLFDVFLLVESGERFYIIDMHAGHERLRYDTLRHAGDAQKLVVPLSFQVEPGQTAYLQQQMSVLGELGIELEQISDTTWELTGVPQSFSGDPHRLLPFLRGESGPNSNLSMFLYATLACRSAVKEGDRLLPEQAHQIIEGVFRLEDARCPHGRPIWIEFDRQTLYTMVGRE</sequence>
<dbReference type="SMART" id="SM01340">
    <property type="entry name" value="DNA_mis_repair"/>
    <property type="match status" value="1"/>
</dbReference>
<evidence type="ECO:0000256" key="2">
    <source>
        <dbReference type="ARBA" id="ARBA00021975"/>
    </source>
</evidence>